<dbReference type="EMBL" id="DXDX01000103">
    <property type="protein sequence ID" value="HIY21351.1"/>
    <property type="molecule type" value="Genomic_DNA"/>
</dbReference>
<dbReference type="Proteomes" id="UP000823868">
    <property type="component" value="Unassembled WGS sequence"/>
</dbReference>
<dbReference type="PANTHER" id="PTHR35568">
    <property type="entry name" value="TRANSCRIPTIONAL REGULATOR DAUR"/>
    <property type="match status" value="1"/>
</dbReference>
<comment type="caution">
    <text evidence="3">The sequence shown here is derived from an EMBL/GenBank/DDBJ whole genome shotgun (WGS) entry which is preliminary data.</text>
</comment>
<reference evidence="3" key="2">
    <citation type="submission" date="2021-04" db="EMBL/GenBank/DDBJ databases">
        <authorList>
            <person name="Gilroy R."/>
        </authorList>
    </citation>
    <scope>NUCLEOTIDE SEQUENCE</scope>
    <source>
        <strain evidence="3">ChiBcec16_6824</strain>
    </source>
</reference>
<organism evidence="3 4">
    <name type="scientific">Candidatus Flavonifractor merdigallinarum</name>
    <dbReference type="NCBI Taxonomy" id="2838589"/>
    <lineage>
        <taxon>Bacteria</taxon>
        <taxon>Bacillati</taxon>
        <taxon>Bacillota</taxon>
        <taxon>Clostridia</taxon>
        <taxon>Eubacteriales</taxon>
        <taxon>Oscillospiraceae</taxon>
        <taxon>Flavonifractor</taxon>
    </lineage>
</organism>
<evidence type="ECO:0000259" key="2">
    <source>
        <dbReference type="Pfam" id="PF13309"/>
    </source>
</evidence>
<dbReference type="InterPro" id="IPR039446">
    <property type="entry name" value="DauR-like"/>
</dbReference>
<dbReference type="AlphaFoldDB" id="A0A9D1Y8D7"/>
<dbReference type="PANTHER" id="PTHR35568:SF1">
    <property type="entry name" value="TRANSCRIPTIONAL REGULATOR DAUR"/>
    <property type="match status" value="1"/>
</dbReference>
<proteinExistence type="predicted"/>
<dbReference type="Pfam" id="PF13309">
    <property type="entry name" value="HTH_22"/>
    <property type="match status" value="1"/>
</dbReference>
<accession>A0A9D1Y8D7</accession>
<dbReference type="InterPro" id="IPR039445">
    <property type="entry name" value="DauR-like_HTH"/>
</dbReference>
<gene>
    <name evidence="3" type="ORF">H9841_05550</name>
</gene>
<evidence type="ECO:0000259" key="1">
    <source>
        <dbReference type="Pfam" id="PF08348"/>
    </source>
</evidence>
<dbReference type="InterPro" id="IPR013559">
    <property type="entry name" value="YheO"/>
</dbReference>
<feature type="domain" description="Transcriptional regulator DauR-like HTH" evidence="2">
    <location>
        <begin position="141"/>
        <end position="201"/>
    </location>
</feature>
<name>A0A9D1Y8D7_9FIRM</name>
<feature type="domain" description="YheO-like" evidence="1">
    <location>
        <begin position="7"/>
        <end position="116"/>
    </location>
</feature>
<evidence type="ECO:0000313" key="3">
    <source>
        <dbReference type="EMBL" id="HIY21351.1"/>
    </source>
</evidence>
<reference evidence="3" key="1">
    <citation type="journal article" date="2021" name="PeerJ">
        <title>Extensive microbial diversity within the chicken gut microbiome revealed by metagenomics and culture.</title>
        <authorList>
            <person name="Gilroy R."/>
            <person name="Ravi A."/>
            <person name="Getino M."/>
            <person name="Pursley I."/>
            <person name="Horton D.L."/>
            <person name="Alikhan N.F."/>
            <person name="Baker D."/>
            <person name="Gharbi K."/>
            <person name="Hall N."/>
            <person name="Watson M."/>
            <person name="Adriaenssens E.M."/>
            <person name="Foster-Nyarko E."/>
            <person name="Jarju S."/>
            <person name="Secka A."/>
            <person name="Antonio M."/>
            <person name="Oren A."/>
            <person name="Chaudhuri R.R."/>
            <person name="La Ragione R."/>
            <person name="Hildebrand F."/>
            <person name="Pallen M.J."/>
        </authorList>
    </citation>
    <scope>NUCLEOTIDE SEQUENCE</scope>
    <source>
        <strain evidence="3">ChiBcec16_6824</strain>
    </source>
</reference>
<evidence type="ECO:0000313" key="4">
    <source>
        <dbReference type="Proteomes" id="UP000823868"/>
    </source>
</evidence>
<dbReference type="Pfam" id="PF08348">
    <property type="entry name" value="PAS_6"/>
    <property type="match status" value="1"/>
</dbReference>
<sequence>MNREEALEFLDRTARGIAEMFGSSCETLVHDMGDPKHPILTIYNGHVSGRSVGSTIDILGTAKELDATARVTDFVNLAATTPSGRQIKSSTFHLMGEGYNLALGINFDYTSLAYANRTLVDLMNAEADLQSAMWQGGDGRLSDIFDECLAVVGKPVDALNKKDRMKIIALLDQKNAFSFRKSVPFVSRRLQVSRYTVYKYLGELAENGGGEPGAES</sequence>
<protein>
    <submittedName>
        <fullName evidence="3">Helix-turn-helix transcriptional regulator</fullName>
    </submittedName>
</protein>